<dbReference type="Proteomes" id="UP000246171">
    <property type="component" value="Unassembled WGS sequence"/>
</dbReference>
<name>A0A317V7M0_ASPEC</name>
<keyword evidence="6 8" id="KW-0408">Iron</keyword>
<evidence type="ECO:0000256" key="8">
    <source>
        <dbReference type="PIRSR" id="PIRSR602401-1"/>
    </source>
</evidence>
<dbReference type="PANTHER" id="PTHR24305:SF230">
    <property type="entry name" value="P450, PUTATIVE (EUROFUNG)-RELATED"/>
    <property type="match status" value="1"/>
</dbReference>
<dbReference type="Gene3D" id="1.10.630.10">
    <property type="entry name" value="Cytochrome P450"/>
    <property type="match status" value="2"/>
</dbReference>
<evidence type="ECO:0000256" key="2">
    <source>
        <dbReference type="ARBA" id="ARBA00010617"/>
    </source>
</evidence>
<evidence type="ECO:0000256" key="7">
    <source>
        <dbReference type="ARBA" id="ARBA00023033"/>
    </source>
</evidence>
<accession>A0A317V7M0</accession>
<keyword evidence="7 9" id="KW-0503">Monooxygenase</keyword>
<dbReference type="SUPFAM" id="SSF48264">
    <property type="entry name" value="Cytochrome P450"/>
    <property type="match status" value="1"/>
</dbReference>
<dbReference type="GO" id="GO:0005506">
    <property type="term" value="F:iron ion binding"/>
    <property type="evidence" value="ECO:0007669"/>
    <property type="project" value="InterPro"/>
</dbReference>
<feature type="binding site" description="axial binding residue" evidence="8">
    <location>
        <position position="177"/>
    </location>
    <ligand>
        <name>heme</name>
        <dbReference type="ChEBI" id="CHEBI:30413"/>
    </ligand>
    <ligandPart>
        <name>Fe</name>
        <dbReference type="ChEBI" id="CHEBI:18248"/>
    </ligandPart>
</feature>
<evidence type="ECO:0000313" key="11">
    <source>
        <dbReference type="Proteomes" id="UP000246171"/>
    </source>
</evidence>
<dbReference type="VEuPathDB" id="FungiDB:BO83DRAFT_409648"/>
<gene>
    <name evidence="10" type="ORF">BO83DRAFT_409648</name>
</gene>
<evidence type="ECO:0000256" key="3">
    <source>
        <dbReference type="ARBA" id="ARBA00022617"/>
    </source>
</evidence>
<keyword evidence="4 8" id="KW-0479">Metal-binding</keyword>
<dbReference type="InterPro" id="IPR050121">
    <property type="entry name" value="Cytochrome_P450_monoxygenase"/>
</dbReference>
<protein>
    <submittedName>
        <fullName evidence="10">Cytochrome P450</fullName>
    </submittedName>
</protein>
<evidence type="ECO:0000256" key="5">
    <source>
        <dbReference type="ARBA" id="ARBA00023002"/>
    </source>
</evidence>
<dbReference type="InterPro" id="IPR001128">
    <property type="entry name" value="Cyt_P450"/>
</dbReference>
<keyword evidence="5 9" id="KW-0560">Oxidoreductase</keyword>
<organism evidence="10 11">
    <name type="scientific">Aspergillus eucalypticola (strain CBS 122712 / IBT 29274)</name>
    <dbReference type="NCBI Taxonomy" id="1448314"/>
    <lineage>
        <taxon>Eukaryota</taxon>
        <taxon>Fungi</taxon>
        <taxon>Dikarya</taxon>
        <taxon>Ascomycota</taxon>
        <taxon>Pezizomycotina</taxon>
        <taxon>Eurotiomycetes</taxon>
        <taxon>Eurotiomycetidae</taxon>
        <taxon>Eurotiales</taxon>
        <taxon>Aspergillaceae</taxon>
        <taxon>Aspergillus</taxon>
        <taxon>Aspergillus subgen. Circumdati</taxon>
    </lineage>
</organism>
<keyword evidence="3 8" id="KW-0349">Heme</keyword>
<comment type="caution">
    <text evidence="10">The sequence shown here is derived from an EMBL/GenBank/DDBJ whole genome shotgun (WGS) entry which is preliminary data.</text>
</comment>
<dbReference type="AlphaFoldDB" id="A0A317V7M0"/>
<dbReference type="InterPro" id="IPR002401">
    <property type="entry name" value="Cyt_P450_E_grp-I"/>
</dbReference>
<dbReference type="GO" id="GO:0004497">
    <property type="term" value="F:monooxygenase activity"/>
    <property type="evidence" value="ECO:0007669"/>
    <property type="project" value="UniProtKB-KW"/>
</dbReference>
<reference evidence="10" key="1">
    <citation type="submission" date="2016-12" db="EMBL/GenBank/DDBJ databases">
        <title>The genomes of Aspergillus section Nigri reveals drivers in fungal speciation.</title>
        <authorList>
            <consortium name="DOE Joint Genome Institute"/>
            <person name="Vesth T.C."/>
            <person name="Nybo J."/>
            <person name="Theobald S."/>
            <person name="Brandl J."/>
            <person name="Frisvad J.C."/>
            <person name="Nielsen K.F."/>
            <person name="Lyhne E.K."/>
            <person name="Kogle M.E."/>
            <person name="Kuo A."/>
            <person name="Riley R."/>
            <person name="Clum A."/>
            <person name="Nolan M."/>
            <person name="Lipzen A."/>
            <person name="Salamov A."/>
            <person name="Henrissat B."/>
            <person name="Wiebenga A."/>
            <person name="De vries R.P."/>
            <person name="Grigoriev I.V."/>
            <person name="Mortensen U.H."/>
            <person name="Andersen M.R."/>
            <person name="Baker S.E."/>
        </authorList>
    </citation>
    <scope>NUCLEOTIDE SEQUENCE</scope>
    <source>
        <strain evidence="10">CBS 122712</strain>
    </source>
</reference>
<evidence type="ECO:0000256" key="4">
    <source>
        <dbReference type="ARBA" id="ARBA00022723"/>
    </source>
</evidence>
<dbReference type="PROSITE" id="PS00086">
    <property type="entry name" value="CYTOCHROME_P450"/>
    <property type="match status" value="1"/>
</dbReference>
<proteinExistence type="inferred from homology"/>
<sequence length="224" mass="25636">MFRTLLLFLVPKSLHDAQKKHKAFTTTKMLRRLAITEDRPDLINTLLKKKEDLGLGMDHLIANAEILIIGGSETTAFLLSGVTYFLLENPGAHQNLRDEVRSTFRSQDEINLISVNKLSYMLACLDEGLRMYPPIANASVGLSIPNSYHPERFMGSPQFTNDRCDVFQPFHVGPRNCLGRNLAYSEMRLILALIMFNFDMQKNLLMWQKRPLKVYLKPVPRNSP</sequence>
<dbReference type="PANTHER" id="PTHR24305">
    <property type="entry name" value="CYTOCHROME P450"/>
    <property type="match status" value="1"/>
</dbReference>
<dbReference type="PRINTS" id="PR00463">
    <property type="entry name" value="EP450I"/>
</dbReference>
<dbReference type="OrthoDB" id="1470350at2759"/>
<evidence type="ECO:0000256" key="6">
    <source>
        <dbReference type="ARBA" id="ARBA00023004"/>
    </source>
</evidence>
<dbReference type="EMBL" id="MSFU01000019">
    <property type="protein sequence ID" value="PWY68832.1"/>
    <property type="molecule type" value="Genomic_DNA"/>
</dbReference>
<evidence type="ECO:0000256" key="9">
    <source>
        <dbReference type="RuleBase" id="RU000461"/>
    </source>
</evidence>
<dbReference type="PRINTS" id="PR00385">
    <property type="entry name" value="P450"/>
</dbReference>
<dbReference type="GO" id="GO:0016705">
    <property type="term" value="F:oxidoreductase activity, acting on paired donors, with incorporation or reduction of molecular oxygen"/>
    <property type="evidence" value="ECO:0007669"/>
    <property type="project" value="InterPro"/>
</dbReference>
<comment type="similarity">
    <text evidence="2 9">Belongs to the cytochrome P450 family.</text>
</comment>
<dbReference type="Pfam" id="PF00067">
    <property type="entry name" value="p450"/>
    <property type="match status" value="2"/>
</dbReference>
<comment type="cofactor">
    <cofactor evidence="1 8">
        <name>heme</name>
        <dbReference type="ChEBI" id="CHEBI:30413"/>
    </cofactor>
</comment>
<dbReference type="InterPro" id="IPR017972">
    <property type="entry name" value="Cyt_P450_CS"/>
</dbReference>
<evidence type="ECO:0000256" key="1">
    <source>
        <dbReference type="ARBA" id="ARBA00001971"/>
    </source>
</evidence>
<dbReference type="InterPro" id="IPR036396">
    <property type="entry name" value="Cyt_P450_sf"/>
</dbReference>
<dbReference type="GeneID" id="37056116"/>
<evidence type="ECO:0000313" key="10">
    <source>
        <dbReference type="EMBL" id="PWY68832.1"/>
    </source>
</evidence>
<dbReference type="RefSeq" id="XP_025386205.1">
    <property type="nucleotide sequence ID" value="XM_025534154.1"/>
</dbReference>
<keyword evidence="11" id="KW-1185">Reference proteome</keyword>
<dbReference type="GO" id="GO:0020037">
    <property type="term" value="F:heme binding"/>
    <property type="evidence" value="ECO:0007669"/>
    <property type="project" value="InterPro"/>
</dbReference>